<evidence type="ECO:0000256" key="2">
    <source>
        <dbReference type="ARBA" id="ARBA00022747"/>
    </source>
</evidence>
<name>A0A1G2EXI9_9BACT</name>
<comment type="caution">
    <text evidence="5">The sequence shown here is derived from an EMBL/GenBank/DDBJ whole genome shotgun (WGS) entry which is preliminary data.</text>
</comment>
<organism evidence="5 6">
    <name type="scientific">Candidatus Niyogibacteria bacterium RIFCSPLOWO2_02_FULL_45_13</name>
    <dbReference type="NCBI Taxonomy" id="1801725"/>
    <lineage>
        <taxon>Bacteria</taxon>
        <taxon>Candidatus Niyogiibacteriota</taxon>
    </lineage>
</organism>
<reference evidence="5 6" key="1">
    <citation type="journal article" date="2016" name="Nat. Commun.">
        <title>Thousands of microbial genomes shed light on interconnected biogeochemical processes in an aquifer system.</title>
        <authorList>
            <person name="Anantharaman K."/>
            <person name="Brown C.T."/>
            <person name="Hug L.A."/>
            <person name="Sharon I."/>
            <person name="Castelle C.J."/>
            <person name="Probst A.J."/>
            <person name="Thomas B.C."/>
            <person name="Singh A."/>
            <person name="Wilkins M.J."/>
            <person name="Karaoz U."/>
            <person name="Brodie E.L."/>
            <person name="Williams K.H."/>
            <person name="Hubbard S.S."/>
            <person name="Banfield J.F."/>
        </authorList>
    </citation>
    <scope>NUCLEOTIDE SEQUENCE [LARGE SCALE GENOMIC DNA]</scope>
</reference>
<evidence type="ECO:0000256" key="3">
    <source>
        <dbReference type="ARBA" id="ARBA00023125"/>
    </source>
</evidence>
<dbReference type="AlphaFoldDB" id="A0A1G2EXI9"/>
<accession>A0A1G2EXI9</accession>
<evidence type="ECO:0000313" key="6">
    <source>
        <dbReference type="Proteomes" id="UP000178428"/>
    </source>
</evidence>
<dbReference type="PANTHER" id="PTHR30408:SF12">
    <property type="entry name" value="TYPE I RESTRICTION ENZYME MJAVIII SPECIFICITY SUBUNIT"/>
    <property type="match status" value="1"/>
</dbReference>
<dbReference type="EMBL" id="MHMR01000020">
    <property type="protein sequence ID" value="OGZ30515.1"/>
    <property type="molecule type" value="Genomic_DNA"/>
</dbReference>
<sequence length="473" mass="54633">MVEAQTRQNTFWLWSDVVNFTRRGDFDFWSPEYVKNDKLMSQYSPFREVVEDITNGVELRKYSDTGELYLRVGNIKEFFTDLDDIKLVPLTREAVKVREKVVLSEQDILMSRSGSLGIITVVTPDIKNSIISSHIMRLRVKKEISPYYITTFLNSSFGKNQILRRRNGSPVPEINHQSLEEIRFFIPSKTIQQKVEQIVKEAFQLKTEAESEYQQAVDVFLKNIKTHISEWDDLTNETQKAFWLWSDQVDITNRIDPDYYSGEGIRNKLGKIKPLADLAEIKIGKTPAFDDYLPSGDRRIMKFRAITGRGIDWENEERGFVKEEFFQKNKKNKLEKNDIVLGSAAHQAHYIGKYLDIVDELPKEFTDGILTVAEVMTIRTSEMLNPFVLLLFLRSGVGYELIQRQIKGQTSHLYPKDVENIGIPEAVIKISKSKIGTEVEGKIQSSLVKARLSKQKLQEAKDFVENLVKTNEK</sequence>
<evidence type="ECO:0000313" key="5">
    <source>
        <dbReference type="EMBL" id="OGZ30515.1"/>
    </source>
</evidence>
<proteinExistence type="inferred from homology"/>
<keyword evidence="3" id="KW-0238">DNA-binding</keyword>
<evidence type="ECO:0000259" key="4">
    <source>
        <dbReference type="Pfam" id="PF01420"/>
    </source>
</evidence>
<protein>
    <recommendedName>
        <fullName evidence="4">Type I restriction modification DNA specificity domain-containing protein</fullName>
    </recommendedName>
</protein>
<dbReference type="InterPro" id="IPR052021">
    <property type="entry name" value="Type-I_RS_S_subunit"/>
</dbReference>
<dbReference type="GO" id="GO:0003677">
    <property type="term" value="F:DNA binding"/>
    <property type="evidence" value="ECO:0007669"/>
    <property type="project" value="UniProtKB-KW"/>
</dbReference>
<dbReference type="PANTHER" id="PTHR30408">
    <property type="entry name" value="TYPE-1 RESTRICTION ENZYME ECOKI SPECIFICITY PROTEIN"/>
    <property type="match status" value="1"/>
</dbReference>
<keyword evidence="2" id="KW-0680">Restriction system</keyword>
<dbReference type="GO" id="GO:0009307">
    <property type="term" value="P:DNA restriction-modification system"/>
    <property type="evidence" value="ECO:0007669"/>
    <property type="project" value="UniProtKB-KW"/>
</dbReference>
<dbReference type="SUPFAM" id="SSF116734">
    <property type="entry name" value="DNA methylase specificity domain"/>
    <property type="match status" value="2"/>
</dbReference>
<feature type="domain" description="Type I restriction modification DNA specificity" evidence="4">
    <location>
        <begin position="91"/>
        <end position="211"/>
    </location>
</feature>
<dbReference type="Pfam" id="PF01420">
    <property type="entry name" value="Methylase_S"/>
    <property type="match status" value="1"/>
</dbReference>
<dbReference type="InterPro" id="IPR000055">
    <property type="entry name" value="Restrct_endonuc_typeI_TRD"/>
</dbReference>
<comment type="similarity">
    <text evidence="1">Belongs to the type-I restriction system S methylase family.</text>
</comment>
<dbReference type="Gene3D" id="3.90.220.20">
    <property type="entry name" value="DNA methylase specificity domains"/>
    <property type="match status" value="2"/>
</dbReference>
<dbReference type="InterPro" id="IPR044946">
    <property type="entry name" value="Restrct_endonuc_typeI_TRD_sf"/>
</dbReference>
<gene>
    <name evidence="5" type="ORF">A3J00_03490</name>
</gene>
<dbReference type="STRING" id="1801725.A3J00_03490"/>
<dbReference type="Proteomes" id="UP000178428">
    <property type="component" value="Unassembled WGS sequence"/>
</dbReference>
<evidence type="ECO:0000256" key="1">
    <source>
        <dbReference type="ARBA" id="ARBA00010923"/>
    </source>
</evidence>